<dbReference type="InterPro" id="IPR029063">
    <property type="entry name" value="SAM-dependent_MTases_sf"/>
</dbReference>
<evidence type="ECO:0008006" key="3">
    <source>
        <dbReference type="Google" id="ProtNLM"/>
    </source>
</evidence>
<evidence type="ECO:0000313" key="1">
    <source>
        <dbReference type="EMBL" id="PIW66872.1"/>
    </source>
</evidence>
<protein>
    <recommendedName>
        <fullName evidence="3">Class I SAM-dependent methyltransferase</fullName>
    </recommendedName>
</protein>
<organism evidence="1 2">
    <name type="scientific">Candidatus Taenaricola geysiri</name>
    <dbReference type="NCBI Taxonomy" id="1974752"/>
    <lineage>
        <taxon>Bacteria</taxon>
        <taxon>Pseudomonadati</taxon>
        <taxon>Candidatus Omnitrophota</taxon>
        <taxon>Candidatus Taenaricola</taxon>
    </lineage>
</organism>
<sequence length="323" mass="37344">MDYERGGKQKEIYSVDEVIERKCPLCGSANHSKVCSERGAIGVAVCNDCKLIYTNPMVKEPEKNYWGDENKYFAEARLIFEGKAKSHRDPNYLTDLREIEKIKPSGNFLDIGTNMGMFLRNTRGRKWNVSGVDPSPALSAMARKYFGLDVKTCYLHEAGFKDEHFDVVTMTDVFEHISEPKKMLADVKKVLKNDGILFIKVPNGKYNILKFWLAKATGKTKDYDIFDSYEHVTHFTHNTLKKMLGECGFKLKKIYIGRPIQLPAWHKYVGHYYQYPSPWPMDAKNYMLRNVFYWFSLLERILRIGNIGFFAPNIIVIAQKKSS</sequence>
<dbReference type="CDD" id="cd02440">
    <property type="entry name" value="AdoMet_MTases"/>
    <property type="match status" value="1"/>
</dbReference>
<dbReference type="Proteomes" id="UP000231267">
    <property type="component" value="Unassembled WGS sequence"/>
</dbReference>
<evidence type="ECO:0000313" key="2">
    <source>
        <dbReference type="Proteomes" id="UP000231267"/>
    </source>
</evidence>
<comment type="caution">
    <text evidence="1">The sequence shown here is derived from an EMBL/GenBank/DDBJ whole genome shotgun (WGS) entry which is preliminary data.</text>
</comment>
<dbReference type="AlphaFoldDB" id="A0A2J0LGA2"/>
<name>A0A2J0LGA2_9BACT</name>
<dbReference type="Pfam" id="PF13489">
    <property type="entry name" value="Methyltransf_23"/>
    <property type="match status" value="1"/>
</dbReference>
<proteinExistence type="predicted"/>
<accession>A0A2J0LGA2</accession>
<dbReference type="Gene3D" id="3.40.50.150">
    <property type="entry name" value="Vaccinia Virus protein VP39"/>
    <property type="match status" value="1"/>
</dbReference>
<dbReference type="SUPFAM" id="SSF53335">
    <property type="entry name" value="S-adenosyl-L-methionine-dependent methyltransferases"/>
    <property type="match status" value="1"/>
</dbReference>
<reference evidence="1 2" key="1">
    <citation type="submission" date="2017-09" db="EMBL/GenBank/DDBJ databases">
        <title>Depth-based differentiation of microbial function through sediment-hosted aquifers and enrichment of novel symbionts in the deep terrestrial subsurface.</title>
        <authorList>
            <person name="Probst A.J."/>
            <person name="Ladd B."/>
            <person name="Jarett J.K."/>
            <person name="Geller-Mcgrath D.E."/>
            <person name="Sieber C.M."/>
            <person name="Emerson J.B."/>
            <person name="Anantharaman K."/>
            <person name="Thomas B.C."/>
            <person name="Malmstrom R."/>
            <person name="Stieglmeier M."/>
            <person name="Klingl A."/>
            <person name="Woyke T."/>
            <person name="Ryan C.M."/>
            <person name="Banfield J.F."/>
        </authorList>
    </citation>
    <scope>NUCLEOTIDE SEQUENCE [LARGE SCALE GENOMIC DNA]</scope>
    <source>
        <strain evidence="1">CG12_big_fil_rev_8_21_14_0_65_43_15</strain>
    </source>
</reference>
<dbReference type="EMBL" id="PFGP01000022">
    <property type="protein sequence ID" value="PIW66872.1"/>
    <property type="molecule type" value="Genomic_DNA"/>
</dbReference>
<gene>
    <name evidence="1" type="ORF">COW11_01015</name>
</gene>
<dbReference type="PANTHER" id="PTHR43861">
    <property type="entry name" value="TRANS-ACONITATE 2-METHYLTRANSFERASE-RELATED"/>
    <property type="match status" value="1"/>
</dbReference>